<evidence type="ECO:0000256" key="4">
    <source>
        <dbReference type="ARBA" id="ARBA00023136"/>
    </source>
</evidence>
<dbReference type="GO" id="GO:0009279">
    <property type="term" value="C:cell outer membrane"/>
    <property type="evidence" value="ECO:0007669"/>
    <property type="project" value="UniProtKB-SubCell"/>
</dbReference>
<dbReference type="InterPro" id="IPR011990">
    <property type="entry name" value="TPR-like_helical_dom_sf"/>
</dbReference>
<comment type="subcellular location">
    <subcellularLocation>
        <location evidence="1">Cell outer membrane</location>
    </subcellularLocation>
</comment>
<keyword evidence="3" id="KW-0732">Signal</keyword>
<evidence type="ECO:0000256" key="2">
    <source>
        <dbReference type="ARBA" id="ARBA00006275"/>
    </source>
</evidence>
<proteinExistence type="inferred from homology"/>
<dbReference type="Proteomes" id="UP000824156">
    <property type="component" value="Unassembled WGS sequence"/>
</dbReference>
<keyword evidence="4" id="KW-0472">Membrane</keyword>
<sequence>LFKEYAEGILQHSLLSYNNLEPQAGISKNALDSYLLSDGLPIALSPLYQGDETVEDALKNRDGRMKQTVVGELRMLNTMSNYAYSGYAVHKFLNESHKNQSIGTGQLNITDAPIIRYGEVLLNYAEASAELGEITQGDLDKTINLLRAREGVDLPALELAGSNPAVNGTVYDDPNRDTDVPSLLWEIRRERRSELIFEGMRLDDLRRWKKLEYADTDKNPTINRGAFIVKADYSPNLLNGITLDGQDKGYIIPSSSNKRLVQDKFYLDPIPIDQISLYKNNGVELKQNPGW</sequence>
<evidence type="ECO:0000259" key="6">
    <source>
        <dbReference type="Pfam" id="PF07980"/>
    </source>
</evidence>
<evidence type="ECO:0000256" key="3">
    <source>
        <dbReference type="ARBA" id="ARBA00022729"/>
    </source>
</evidence>
<dbReference type="Pfam" id="PF07980">
    <property type="entry name" value="SusD_RagB"/>
    <property type="match status" value="1"/>
</dbReference>
<comment type="caution">
    <text evidence="7">The sequence shown here is derived from an EMBL/GenBank/DDBJ whole genome shotgun (WGS) entry which is preliminary data.</text>
</comment>
<dbReference type="EMBL" id="DXEZ01000165">
    <property type="protein sequence ID" value="HIX54571.1"/>
    <property type="molecule type" value="Genomic_DNA"/>
</dbReference>
<comment type="similarity">
    <text evidence="2">Belongs to the SusD family.</text>
</comment>
<accession>A0A9D1W8Q9</accession>
<dbReference type="AlphaFoldDB" id="A0A9D1W8Q9"/>
<name>A0A9D1W8Q9_9SPHI</name>
<organism evidence="7 8">
    <name type="scientific">Candidatus Sphingobacterium stercoripullorum</name>
    <dbReference type="NCBI Taxonomy" id="2838759"/>
    <lineage>
        <taxon>Bacteria</taxon>
        <taxon>Pseudomonadati</taxon>
        <taxon>Bacteroidota</taxon>
        <taxon>Sphingobacteriia</taxon>
        <taxon>Sphingobacteriales</taxon>
        <taxon>Sphingobacteriaceae</taxon>
        <taxon>Sphingobacterium</taxon>
    </lineage>
</organism>
<protein>
    <submittedName>
        <fullName evidence="7">RagB/SusD family nutrient uptake outer membrane protein</fullName>
    </submittedName>
</protein>
<keyword evidence="5" id="KW-0998">Cell outer membrane</keyword>
<dbReference type="Gene3D" id="1.25.40.390">
    <property type="match status" value="1"/>
</dbReference>
<evidence type="ECO:0000313" key="8">
    <source>
        <dbReference type="Proteomes" id="UP000824156"/>
    </source>
</evidence>
<gene>
    <name evidence="7" type="ORF">H9853_06065</name>
</gene>
<dbReference type="SUPFAM" id="SSF48452">
    <property type="entry name" value="TPR-like"/>
    <property type="match status" value="1"/>
</dbReference>
<feature type="non-terminal residue" evidence="7">
    <location>
        <position position="1"/>
    </location>
</feature>
<evidence type="ECO:0000313" key="7">
    <source>
        <dbReference type="EMBL" id="HIX54571.1"/>
    </source>
</evidence>
<evidence type="ECO:0000256" key="5">
    <source>
        <dbReference type="ARBA" id="ARBA00023237"/>
    </source>
</evidence>
<feature type="domain" description="RagB/SusD" evidence="6">
    <location>
        <begin position="27"/>
        <end position="291"/>
    </location>
</feature>
<reference evidence="7" key="1">
    <citation type="journal article" date="2021" name="PeerJ">
        <title>Extensive microbial diversity within the chicken gut microbiome revealed by metagenomics and culture.</title>
        <authorList>
            <person name="Gilroy R."/>
            <person name="Ravi A."/>
            <person name="Getino M."/>
            <person name="Pursley I."/>
            <person name="Horton D.L."/>
            <person name="Alikhan N.F."/>
            <person name="Baker D."/>
            <person name="Gharbi K."/>
            <person name="Hall N."/>
            <person name="Watson M."/>
            <person name="Adriaenssens E.M."/>
            <person name="Foster-Nyarko E."/>
            <person name="Jarju S."/>
            <person name="Secka A."/>
            <person name="Antonio M."/>
            <person name="Oren A."/>
            <person name="Chaudhuri R.R."/>
            <person name="La Ragione R."/>
            <person name="Hildebrand F."/>
            <person name="Pallen M.J."/>
        </authorList>
    </citation>
    <scope>NUCLEOTIDE SEQUENCE</scope>
    <source>
        <strain evidence="7">1719</strain>
    </source>
</reference>
<reference evidence="7" key="2">
    <citation type="submission" date="2021-04" db="EMBL/GenBank/DDBJ databases">
        <authorList>
            <person name="Gilroy R."/>
        </authorList>
    </citation>
    <scope>NUCLEOTIDE SEQUENCE</scope>
    <source>
        <strain evidence="7">1719</strain>
    </source>
</reference>
<dbReference type="InterPro" id="IPR012944">
    <property type="entry name" value="SusD_RagB_dom"/>
</dbReference>
<evidence type="ECO:0000256" key="1">
    <source>
        <dbReference type="ARBA" id="ARBA00004442"/>
    </source>
</evidence>